<dbReference type="SUPFAM" id="SSF47027">
    <property type="entry name" value="Acyl-CoA binding protein"/>
    <property type="match status" value="1"/>
</dbReference>
<dbReference type="InterPro" id="IPR035984">
    <property type="entry name" value="Acyl-CoA-binding_sf"/>
</dbReference>
<reference evidence="4" key="1">
    <citation type="submission" date="2021-08" db="EMBL/GenBank/DDBJ databases">
        <title>WGS assembly of Ceratopteris richardii.</title>
        <authorList>
            <person name="Marchant D.B."/>
            <person name="Chen G."/>
            <person name="Jenkins J."/>
            <person name="Shu S."/>
            <person name="Leebens-Mack J."/>
            <person name="Grimwood J."/>
            <person name="Schmutz J."/>
            <person name="Soltis P."/>
            <person name="Soltis D."/>
            <person name="Chen Z.-H."/>
        </authorList>
    </citation>
    <scope>NUCLEOTIDE SEQUENCE</scope>
    <source>
        <strain evidence="4">Whitten #5841</strain>
        <tissue evidence="4">Leaf</tissue>
    </source>
</reference>
<keyword evidence="2" id="KW-0446">Lipid-binding</keyword>
<proteinExistence type="inferred from homology"/>
<organism evidence="4 5">
    <name type="scientific">Ceratopteris richardii</name>
    <name type="common">Triangle waterfern</name>
    <dbReference type="NCBI Taxonomy" id="49495"/>
    <lineage>
        <taxon>Eukaryota</taxon>
        <taxon>Viridiplantae</taxon>
        <taxon>Streptophyta</taxon>
        <taxon>Embryophyta</taxon>
        <taxon>Tracheophyta</taxon>
        <taxon>Polypodiopsida</taxon>
        <taxon>Polypodiidae</taxon>
        <taxon>Polypodiales</taxon>
        <taxon>Pteridineae</taxon>
        <taxon>Pteridaceae</taxon>
        <taxon>Parkerioideae</taxon>
        <taxon>Ceratopteris</taxon>
    </lineage>
</organism>
<dbReference type="GO" id="GO:0000062">
    <property type="term" value="F:fatty-acyl-CoA binding"/>
    <property type="evidence" value="ECO:0007669"/>
    <property type="project" value="InterPro"/>
</dbReference>
<name>A0A8T2T791_CERRI</name>
<dbReference type="InterPro" id="IPR014352">
    <property type="entry name" value="FERM/acyl-CoA-bd_prot_sf"/>
</dbReference>
<comment type="similarity">
    <text evidence="1">Belongs to the ACBP family.</text>
</comment>
<comment type="caution">
    <text evidence="4">The sequence shown here is derived from an EMBL/GenBank/DDBJ whole genome shotgun (WGS) entry which is preliminary data.</text>
</comment>
<gene>
    <name evidence="4" type="ORF">KP509_14G006700</name>
</gene>
<accession>A0A8T2T791</accession>
<dbReference type="OrthoDB" id="346910at2759"/>
<dbReference type="AlphaFoldDB" id="A0A8T2T791"/>
<keyword evidence="5" id="KW-1185">Reference proteome</keyword>
<protein>
    <recommendedName>
        <fullName evidence="3">ACB domain-containing protein</fullName>
    </recommendedName>
</protein>
<feature type="domain" description="ACB" evidence="3">
    <location>
        <begin position="46"/>
        <end position="109"/>
    </location>
</feature>
<evidence type="ECO:0000259" key="3">
    <source>
        <dbReference type="Pfam" id="PF00887"/>
    </source>
</evidence>
<dbReference type="InterPro" id="IPR000582">
    <property type="entry name" value="Acyl-CoA-binding_protein"/>
</dbReference>
<evidence type="ECO:0000313" key="5">
    <source>
        <dbReference type="Proteomes" id="UP000825935"/>
    </source>
</evidence>
<dbReference type="Proteomes" id="UP000825935">
    <property type="component" value="Chromosome 14"/>
</dbReference>
<dbReference type="Gene3D" id="1.20.80.10">
    <property type="match status" value="1"/>
</dbReference>
<evidence type="ECO:0000313" key="4">
    <source>
        <dbReference type="EMBL" id="KAH7414701.1"/>
    </source>
</evidence>
<dbReference type="EMBL" id="CM035419">
    <property type="protein sequence ID" value="KAH7414701.1"/>
    <property type="molecule type" value="Genomic_DNA"/>
</dbReference>
<evidence type="ECO:0000256" key="1">
    <source>
        <dbReference type="ARBA" id="ARBA00005567"/>
    </source>
</evidence>
<dbReference type="OMA" id="TQVLPEW"/>
<evidence type="ECO:0000256" key="2">
    <source>
        <dbReference type="ARBA" id="ARBA00023121"/>
    </source>
</evidence>
<sequence length="153" mass="16599">MAKETVKASAIVEVSDGRGAAAAEEEEWIAAKLFMAKGPSATLEFLKEEPRALLYALDAQAMEGPFIAQEAGAYSSALLDPALIRKQEAWKSLGSMSKAQAKHMFVQLLSSLLPEWRAWYNSHGSLSTNHQDEASRILSAFSAKTGLNLRSSL</sequence>
<dbReference type="Pfam" id="PF00887">
    <property type="entry name" value="ACBP"/>
    <property type="match status" value="1"/>
</dbReference>